<gene>
    <name evidence="1" type="ORF">R9X50_00597600</name>
</gene>
<organism evidence="1 2">
    <name type="scientific">Acrodontium crateriforme</name>
    <dbReference type="NCBI Taxonomy" id="150365"/>
    <lineage>
        <taxon>Eukaryota</taxon>
        <taxon>Fungi</taxon>
        <taxon>Dikarya</taxon>
        <taxon>Ascomycota</taxon>
        <taxon>Pezizomycotina</taxon>
        <taxon>Dothideomycetes</taxon>
        <taxon>Dothideomycetidae</taxon>
        <taxon>Mycosphaerellales</taxon>
        <taxon>Teratosphaeriaceae</taxon>
        <taxon>Acrodontium</taxon>
    </lineage>
</organism>
<evidence type="ECO:0000313" key="1">
    <source>
        <dbReference type="EMBL" id="WPH03101.1"/>
    </source>
</evidence>
<protein>
    <submittedName>
        <fullName evidence="1">Uncharacterized protein</fullName>
    </submittedName>
</protein>
<evidence type="ECO:0000313" key="2">
    <source>
        <dbReference type="Proteomes" id="UP001303373"/>
    </source>
</evidence>
<dbReference type="EMBL" id="CP138588">
    <property type="protein sequence ID" value="WPH03101.1"/>
    <property type="molecule type" value="Genomic_DNA"/>
</dbReference>
<sequence length="124" mass="14385">MWRASKIFKRIFTSNGKGIDVGYVSKTDVWERLLLAESIKNDFASVVEKYKDTFKPETVEVVMKEIEHESPSDQRTHFSALELDAQKNCGCRPPFEEIKTCLTRLSTRANLVSLMHGLYWILER</sequence>
<reference evidence="1 2" key="1">
    <citation type="submission" date="2023-11" db="EMBL/GenBank/DDBJ databases">
        <title>An acidophilic fungus is an integral part of prey digestion in a carnivorous sundew plant.</title>
        <authorList>
            <person name="Tsai I.J."/>
        </authorList>
    </citation>
    <scope>NUCLEOTIDE SEQUENCE [LARGE SCALE GENOMIC DNA]</scope>
    <source>
        <strain evidence="1">169a</strain>
    </source>
</reference>
<accession>A0AAQ3MAT1</accession>
<dbReference type="Proteomes" id="UP001303373">
    <property type="component" value="Chromosome 9"/>
</dbReference>
<keyword evidence="2" id="KW-1185">Reference proteome</keyword>
<proteinExistence type="predicted"/>
<dbReference type="AlphaFoldDB" id="A0AAQ3MAT1"/>
<name>A0AAQ3MAT1_9PEZI</name>